<dbReference type="Gene3D" id="3.50.50.60">
    <property type="entry name" value="FAD/NAD(P)-binding domain"/>
    <property type="match status" value="1"/>
</dbReference>
<dbReference type="GO" id="GO:0005737">
    <property type="term" value="C:cytoplasm"/>
    <property type="evidence" value="ECO:0007669"/>
    <property type="project" value="TreeGrafter"/>
</dbReference>
<evidence type="ECO:0000313" key="3">
    <source>
        <dbReference type="Proteomes" id="UP000184335"/>
    </source>
</evidence>
<organism evidence="2 3">
    <name type="scientific">Cruoricaptor ignavus</name>
    <dbReference type="NCBI Taxonomy" id="1118202"/>
    <lineage>
        <taxon>Bacteria</taxon>
        <taxon>Pseudomonadati</taxon>
        <taxon>Bacteroidota</taxon>
        <taxon>Flavobacteriia</taxon>
        <taxon>Flavobacteriales</taxon>
        <taxon>Weeksellaceae</taxon>
        <taxon>Cruoricaptor</taxon>
    </lineage>
</organism>
<evidence type="ECO:0000313" key="2">
    <source>
        <dbReference type="EMBL" id="SHI68433.1"/>
    </source>
</evidence>
<sequence>MTTDYIIVGGGFAGLFLAHQLIKNGKNFQLFSDGKIGASQVSAGIVNPVVLKKFTTFWKAQEQIVHLQKTMLEIAEYTGENFLVNEQVYRIFHDEKEKEIWQKKREQPDLQNFLSSEFVDFQIVSNPFATGKVLQSARLNVKGFFQGMQDFLRKNNFLIEETFDYEKLNPENSTYGNLKFSKIIFAEGIAARQNRFFKNLPIVPNKGHHLLVKFPEPLNLSATLKKKHFLFSVDENIFYYGGTYDRENLGNSIDEAAISQLKNGLSEIYDGSFEIIEKKFGFRPTVKDRRPILGRHPVYRNLFIFNGLGARGILNASYFSQHLFDLAENGTALPQEIDLRRFT</sequence>
<dbReference type="PANTHER" id="PTHR13847">
    <property type="entry name" value="SARCOSINE DEHYDROGENASE-RELATED"/>
    <property type="match status" value="1"/>
</dbReference>
<dbReference type="InterPro" id="IPR036188">
    <property type="entry name" value="FAD/NAD-bd_sf"/>
</dbReference>
<dbReference type="Proteomes" id="UP000184335">
    <property type="component" value="Unassembled WGS sequence"/>
</dbReference>
<keyword evidence="3" id="KW-1185">Reference proteome</keyword>
<dbReference type="RefSeq" id="WP_073178838.1">
    <property type="nucleotide sequence ID" value="NZ_FQYI01000003.1"/>
</dbReference>
<name>A0A1M6D5Q1_9FLAO</name>
<accession>A0A1M6D5Q1</accession>
<protein>
    <submittedName>
        <fullName evidence="2">Glycine/D-amino acid oxidase</fullName>
    </submittedName>
</protein>
<gene>
    <name evidence="2" type="ORF">SAMN05443429_103124</name>
</gene>
<dbReference type="EMBL" id="FQYI01000003">
    <property type="protein sequence ID" value="SHI68433.1"/>
    <property type="molecule type" value="Genomic_DNA"/>
</dbReference>
<dbReference type="OrthoDB" id="214253at2"/>
<dbReference type="Pfam" id="PF01266">
    <property type="entry name" value="DAO"/>
    <property type="match status" value="1"/>
</dbReference>
<dbReference type="InterPro" id="IPR006076">
    <property type="entry name" value="FAD-dep_OxRdtase"/>
</dbReference>
<dbReference type="STRING" id="1118202.SAMN05443429_103124"/>
<evidence type="ECO:0000259" key="1">
    <source>
        <dbReference type="Pfam" id="PF01266"/>
    </source>
</evidence>
<dbReference type="AlphaFoldDB" id="A0A1M6D5Q1"/>
<dbReference type="SUPFAM" id="SSF51971">
    <property type="entry name" value="Nucleotide-binding domain"/>
    <property type="match status" value="1"/>
</dbReference>
<proteinExistence type="predicted"/>
<feature type="domain" description="FAD dependent oxidoreductase" evidence="1">
    <location>
        <begin position="4"/>
        <end position="323"/>
    </location>
</feature>
<reference evidence="2 3" key="1">
    <citation type="submission" date="2016-11" db="EMBL/GenBank/DDBJ databases">
        <authorList>
            <person name="Jaros S."/>
            <person name="Januszkiewicz K."/>
            <person name="Wedrychowicz H."/>
        </authorList>
    </citation>
    <scope>NUCLEOTIDE SEQUENCE [LARGE SCALE GENOMIC DNA]</scope>
    <source>
        <strain evidence="2 3">DSM 25479</strain>
    </source>
</reference>
<dbReference type="Gene3D" id="3.30.9.10">
    <property type="entry name" value="D-Amino Acid Oxidase, subunit A, domain 2"/>
    <property type="match status" value="1"/>
</dbReference>